<dbReference type="Pfam" id="PF05192">
    <property type="entry name" value="MutS_III"/>
    <property type="match status" value="1"/>
</dbReference>
<dbReference type="InterPro" id="IPR007696">
    <property type="entry name" value="DNA_mismatch_repair_MutS_core"/>
</dbReference>
<evidence type="ECO:0008006" key="10">
    <source>
        <dbReference type="Google" id="ProtNLM"/>
    </source>
</evidence>
<dbReference type="SMART" id="SM00534">
    <property type="entry name" value="MUTSac"/>
    <property type="match status" value="1"/>
</dbReference>
<protein>
    <recommendedName>
        <fullName evidence="10">DNA mismatch repair proteins mutS family domain-containing protein</fullName>
    </recommendedName>
</protein>
<dbReference type="GO" id="GO:0005524">
    <property type="term" value="F:ATP binding"/>
    <property type="evidence" value="ECO:0007669"/>
    <property type="project" value="UniProtKB-KW"/>
</dbReference>
<dbReference type="GO" id="GO:0006298">
    <property type="term" value="P:mismatch repair"/>
    <property type="evidence" value="ECO:0007669"/>
    <property type="project" value="InterPro"/>
</dbReference>
<dbReference type="InterPro" id="IPR016151">
    <property type="entry name" value="DNA_mismatch_repair_MutS_N"/>
</dbReference>
<keyword evidence="6" id="KW-0234">DNA repair</keyword>
<dbReference type="Pfam" id="PF00488">
    <property type="entry name" value="MutS_V"/>
    <property type="match status" value="1"/>
</dbReference>
<keyword evidence="4" id="KW-0067">ATP-binding</keyword>
<dbReference type="InterPro" id="IPR036187">
    <property type="entry name" value="DNA_mismatch_repair_MutS_sf"/>
</dbReference>
<dbReference type="GO" id="GO:0030983">
    <property type="term" value="F:mismatched DNA binding"/>
    <property type="evidence" value="ECO:0007669"/>
    <property type="project" value="InterPro"/>
</dbReference>
<dbReference type="GO" id="GO:0140664">
    <property type="term" value="F:ATP-dependent DNA damage sensor activity"/>
    <property type="evidence" value="ECO:0007669"/>
    <property type="project" value="InterPro"/>
</dbReference>
<keyword evidence="5" id="KW-0238">DNA-binding</keyword>
<comment type="similarity">
    <text evidence="1">Belongs to the DNA mismatch repair MutS family.</text>
</comment>
<dbReference type="InterPro" id="IPR027417">
    <property type="entry name" value="P-loop_NTPase"/>
</dbReference>
<dbReference type="SUPFAM" id="SSF55271">
    <property type="entry name" value="DNA repair protein MutS, domain I"/>
    <property type="match status" value="1"/>
</dbReference>
<dbReference type="GO" id="GO:0005739">
    <property type="term" value="C:mitochondrion"/>
    <property type="evidence" value="ECO:0007669"/>
    <property type="project" value="TreeGrafter"/>
</dbReference>
<sequence>MPRNNSNKEEAQLRGIASFFNAREKFFKEHKNEEKIMLLQQCGTFYEIYGYEGVEDDPVYEYPRIMHGAAPWYKATIGGKRVVCCGHNTSSIDITCEKLARQGWTVKILKEIGKDSKKRKIHGPLKTISPGTLVPINNNQILTNNCVCVVINYKYNHNKKSPQITIGVSSINNVAGSSKLYEYSCLMPLNDYSASTFEELDRFISINIPKEVWIIHNVPRTKVDDIINFANLNCDRINIIESMQESKYQNIIKETANIETQKEILLEQFNPSDPDFWYDTKRFQYNKYATQSYCLLIKILSTYDNDIVEKLSDPIIETLSEKLIIRTHGLRQLNIINTEHNNGCYSSIERLTNKCKTNMGRRSFHKSLTSPTTNIESLEKDYDTIEHILNNNDNIVKIRKLLSCIDDLELLYRRFVHEKATPLDIGKFYDSLCIIKEINDFFDNDKQIQEYIVFKNKKLSHDDISKLISLIEKTFNIDVCKKSEKIDPEKIFFNRGIYKDLDKEQNKWIDTNEELKRWKNTFEAILKIDNSVHIHQTEKSGMFLKASSKRCDIIVKRIKTWHPDMANFFLGCNTGLPPCYKTVKTESAGDKNKKFVSHDLKLLYASYSQSYDNIAELLNCKFKCFIRDILLDFNIEIESIVNFVNTIDIIYNKAYISRKYNYCKPMTDSGDGPSFFHARDLRHPLVEHIQTNETYVSNDIHLGIENSGMCLFGVNTSGKSTIIKSVGIAIIMAQSGMYVPASEFIYKPYRSLFTRILSNDNLFKCLSSFATEMSEFQYIEEFADENSLVLGDELCNGTETDSAVSIFAAGLLALNKRKTSHIFATHLHSVLEIKRIQNLEGLDIKHLEVKYDDITNDLIYKRKLMDGVGLKTYGLEVCKQFNFSETFLQNARDIRNEIQEINLNIKKSTYNSKKIKGRCEFCNEEGVEVHHLNPQEKAGENGYINTHHKNHKANLANVCKECHHNITSNKIIHERIKTSKGYRLIEMGREK</sequence>
<feature type="domain" description="DNA mismatch repair protein MutS core" evidence="7">
    <location>
        <begin position="342"/>
        <end position="689"/>
    </location>
</feature>
<dbReference type="AlphaFoldDB" id="A0A6C0IQV5"/>
<dbReference type="InterPro" id="IPR000432">
    <property type="entry name" value="DNA_mismatch_repair_MutS_C"/>
</dbReference>
<dbReference type="Gene3D" id="3.40.1170.10">
    <property type="entry name" value="DNA repair protein MutS, domain I"/>
    <property type="match status" value="1"/>
</dbReference>
<dbReference type="InterPro" id="IPR003615">
    <property type="entry name" value="HNH_nuc"/>
</dbReference>
<keyword evidence="3" id="KW-0227">DNA damage</keyword>
<accession>A0A6C0IQV5</accession>
<dbReference type="SUPFAM" id="SSF52540">
    <property type="entry name" value="P-loop containing nucleoside triphosphate hydrolases"/>
    <property type="match status" value="1"/>
</dbReference>
<evidence type="ECO:0000256" key="4">
    <source>
        <dbReference type="ARBA" id="ARBA00022840"/>
    </source>
</evidence>
<organism evidence="9">
    <name type="scientific">viral metagenome</name>
    <dbReference type="NCBI Taxonomy" id="1070528"/>
    <lineage>
        <taxon>unclassified sequences</taxon>
        <taxon>metagenomes</taxon>
        <taxon>organismal metagenomes</taxon>
    </lineage>
</organism>
<dbReference type="SUPFAM" id="SSF48334">
    <property type="entry name" value="DNA repair protein MutS, domain III"/>
    <property type="match status" value="1"/>
</dbReference>
<feature type="domain" description="DNA mismatch repair proteins mutS family" evidence="8">
    <location>
        <begin position="706"/>
        <end position="896"/>
    </location>
</feature>
<evidence type="ECO:0000256" key="6">
    <source>
        <dbReference type="ARBA" id="ARBA00023204"/>
    </source>
</evidence>
<evidence type="ECO:0000256" key="5">
    <source>
        <dbReference type="ARBA" id="ARBA00023125"/>
    </source>
</evidence>
<dbReference type="PANTHER" id="PTHR11361">
    <property type="entry name" value="DNA MISMATCH REPAIR PROTEIN MUTS FAMILY MEMBER"/>
    <property type="match status" value="1"/>
</dbReference>
<name>A0A6C0IQV5_9ZZZZ</name>
<dbReference type="SMART" id="SM00533">
    <property type="entry name" value="MUTSd"/>
    <property type="match status" value="1"/>
</dbReference>
<dbReference type="CDD" id="cd00085">
    <property type="entry name" value="HNHc"/>
    <property type="match status" value="1"/>
</dbReference>
<dbReference type="Gene3D" id="1.10.1420.10">
    <property type="match status" value="1"/>
</dbReference>
<evidence type="ECO:0000256" key="2">
    <source>
        <dbReference type="ARBA" id="ARBA00022741"/>
    </source>
</evidence>
<reference evidence="9" key="1">
    <citation type="journal article" date="2020" name="Nature">
        <title>Giant virus diversity and host interactions through global metagenomics.</title>
        <authorList>
            <person name="Schulz F."/>
            <person name="Roux S."/>
            <person name="Paez-Espino D."/>
            <person name="Jungbluth S."/>
            <person name="Walsh D.A."/>
            <person name="Denef V.J."/>
            <person name="McMahon K.D."/>
            <person name="Konstantinidis K.T."/>
            <person name="Eloe-Fadrosh E.A."/>
            <person name="Kyrpides N.C."/>
            <person name="Woyke T."/>
        </authorList>
    </citation>
    <scope>NUCLEOTIDE SEQUENCE</scope>
    <source>
        <strain evidence="9">GVMAG-M-3300024261-37</strain>
    </source>
</reference>
<evidence type="ECO:0000256" key="3">
    <source>
        <dbReference type="ARBA" id="ARBA00022763"/>
    </source>
</evidence>
<dbReference type="PANTHER" id="PTHR11361:SF34">
    <property type="entry name" value="DNA MISMATCH REPAIR PROTEIN MSH1, MITOCHONDRIAL"/>
    <property type="match status" value="1"/>
</dbReference>
<proteinExistence type="inferred from homology"/>
<dbReference type="GO" id="GO:0043504">
    <property type="term" value="P:mitochondrial DNA repair"/>
    <property type="evidence" value="ECO:0007669"/>
    <property type="project" value="TreeGrafter"/>
</dbReference>
<dbReference type="Gene3D" id="3.40.50.300">
    <property type="entry name" value="P-loop containing nucleotide triphosphate hydrolases"/>
    <property type="match status" value="1"/>
</dbReference>
<evidence type="ECO:0000313" key="9">
    <source>
        <dbReference type="EMBL" id="QHT94885.1"/>
    </source>
</evidence>
<dbReference type="InterPro" id="IPR045076">
    <property type="entry name" value="MutS"/>
</dbReference>
<evidence type="ECO:0000259" key="7">
    <source>
        <dbReference type="SMART" id="SM00533"/>
    </source>
</evidence>
<dbReference type="EMBL" id="MN740232">
    <property type="protein sequence ID" value="QHT94885.1"/>
    <property type="molecule type" value="Genomic_DNA"/>
</dbReference>
<dbReference type="GO" id="GO:0005634">
    <property type="term" value="C:nucleus"/>
    <property type="evidence" value="ECO:0007669"/>
    <property type="project" value="TreeGrafter"/>
</dbReference>
<keyword evidence="2" id="KW-0547">Nucleotide-binding</keyword>
<evidence type="ECO:0000256" key="1">
    <source>
        <dbReference type="ARBA" id="ARBA00006271"/>
    </source>
</evidence>
<evidence type="ECO:0000259" key="8">
    <source>
        <dbReference type="SMART" id="SM00534"/>
    </source>
</evidence>